<dbReference type="STRING" id="1166340.SAMN05192583_0683"/>
<dbReference type="Pfam" id="PF11821">
    <property type="entry name" value="ActD"/>
    <property type="match status" value="1"/>
</dbReference>
<keyword evidence="1" id="KW-0812">Transmembrane</keyword>
<dbReference type="RefSeq" id="WP_093664000.1">
    <property type="nucleotide sequence ID" value="NZ_FOCF01000001.1"/>
</dbReference>
<reference evidence="3" key="1">
    <citation type="submission" date="2016-10" db="EMBL/GenBank/DDBJ databases">
        <authorList>
            <person name="Varghese N."/>
            <person name="Submissions S."/>
        </authorList>
    </citation>
    <scope>NUCLEOTIDE SEQUENCE [LARGE SCALE GENOMIC DNA]</scope>
    <source>
        <strain evidence="3">S6-262</strain>
    </source>
</reference>
<keyword evidence="3" id="KW-1185">Reference proteome</keyword>
<keyword evidence="1" id="KW-1133">Transmembrane helix</keyword>
<feature type="transmembrane region" description="Helical" evidence="1">
    <location>
        <begin position="52"/>
        <end position="79"/>
    </location>
</feature>
<gene>
    <name evidence="2" type="ORF">SAMN05192583_0683</name>
</gene>
<dbReference type="InterPro" id="IPR021776">
    <property type="entry name" value="ActD"/>
</dbReference>
<dbReference type="PANTHER" id="PTHR40394:SF2">
    <property type="entry name" value="QUINOL:CYTOCHROME C OXIDOREDUCTASE MEMBRANE PROTEIN"/>
    <property type="match status" value="1"/>
</dbReference>
<evidence type="ECO:0000313" key="2">
    <source>
        <dbReference type="EMBL" id="SEM57332.1"/>
    </source>
</evidence>
<accession>A0A1H7ZFI1</accession>
<proteinExistence type="predicted"/>
<organism evidence="2 3">
    <name type="scientific">Sphingomonas gellani</name>
    <dbReference type="NCBI Taxonomy" id="1166340"/>
    <lineage>
        <taxon>Bacteria</taxon>
        <taxon>Pseudomonadati</taxon>
        <taxon>Pseudomonadota</taxon>
        <taxon>Alphaproteobacteria</taxon>
        <taxon>Sphingomonadales</taxon>
        <taxon>Sphingomonadaceae</taxon>
        <taxon>Sphingomonas</taxon>
    </lineage>
</organism>
<dbReference type="Proteomes" id="UP000199206">
    <property type="component" value="Unassembled WGS sequence"/>
</dbReference>
<dbReference type="EMBL" id="FOCF01000001">
    <property type="protein sequence ID" value="SEM57332.1"/>
    <property type="molecule type" value="Genomic_DNA"/>
</dbReference>
<sequence length="171" mass="17666">MTVVAIATFADEGSYLRARVRAVAEERRIVGEWLPYAATSLGAGDGEQGIRAAAIVIGLIGGAALMAVTIWSAVVAYPFDAGGRPVFSWPAFIPAPVEFGALCAGFAGLVMLFRNARLTRLHHAAFDFDEVARAAQDSFVLALACDMGADANGALALMATAGAAHSRLIGG</sequence>
<feature type="transmembrane region" description="Helical" evidence="1">
    <location>
        <begin position="91"/>
        <end position="113"/>
    </location>
</feature>
<protein>
    <submittedName>
        <fullName evidence="2">Quinol:cytochrome c oxidoreductase membrane protein</fullName>
    </submittedName>
</protein>
<name>A0A1H7ZFI1_9SPHN</name>
<dbReference type="OrthoDB" id="9792475at2"/>
<dbReference type="AlphaFoldDB" id="A0A1H7ZFI1"/>
<evidence type="ECO:0000256" key="1">
    <source>
        <dbReference type="SAM" id="Phobius"/>
    </source>
</evidence>
<dbReference type="PANTHER" id="PTHR40394">
    <property type="entry name" value="LIPOPROTEIN-RELATED"/>
    <property type="match status" value="1"/>
</dbReference>
<evidence type="ECO:0000313" key="3">
    <source>
        <dbReference type="Proteomes" id="UP000199206"/>
    </source>
</evidence>
<keyword evidence="1" id="KW-0472">Membrane</keyword>